<keyword evidence="8" id="KW-1185">Reference proteome</keyword>
<keyword evidence="3" id="KW-0479">Metal-binding</keyword>
<evidence type="ECO:0000256" key="1">
    <source>
        <dbReference type="ARBA" id="ARBA00010617"/>
    </source>
</evidence>
<dbReference type="EMBL" id="JACHJB010000002">
    <property type="protein sequence ID" value="MBB6347792.1"/>
    <property type="molecule type" value="Genomic_DNA"/>
</dbReference>
<dbReference type="GO" id="GO:0020037">
    <property type="term" value="F:heme binding"/>
    <property type="evidence" value="ECO:0007669"/>
    <property type="project" value="InterPro"/>
</dbReference>
<dbReference type="Pfam" id="PF00067">
    <property type="entry name" value="p450"/>
    <property type="match status" value="1"/>
</dbReference>
<gene>
    <name evidence="7" type="ORF">FHU36_004337</name>
</gene>
<name>A0A7X0EX82_9ACTN</name>
<evidence type="ECO:0000256" key="3">
    <source>
        <dbReference type="ARBA" id="ARBA00022723"/>
    </source>
</evidence>
<evidence type="ECO:0000256" key="4">
    <source>
        <dbReference type="ARBA" id="ARBA00023002"/>
    </source>
</evidence>
<dbReference type="InterPro" id="IPR036396">
    <property type="entry name" value="Cyt_P450_sf"/>
</dbReference>
<accession>A0A7X0EX82</accession>
<keyword evidence="5" id="KW-0408">Iron</keyword>
<dbReference type="GO" id="GO:0016705">
    <property type="term" value="F:oxidoreductase activity, acting on paired donors, with incorporation or reduction of molecular oxygen"/>
    <property type="evidence" value="ECO:0007669"/>
    <property type="project" value="InterPro"/>
</dbReference>
<keyword evidence="4" id="KW-0560">Oxidoreductase</keyword>
<dbReference type="CDD" id="cd20625">
    <property type="entry name" value="CYP164-like"/>
    <property type="match status" value="1"/>
</dbReference>
<comment type="caution">
    <text evidence="7">The sequence shown here is derived from an EMBL/GenBank/DDBJ whole genome shotgun (WGS) entry which is preliminary data.</text>
</comment>
<dbReference type="InterPro" id="IPR002397">
    <property type="entry name" value="Cyt_P450_B"/>
</dbReference>
<dbReference type="Gene3D" id="1.10.630.10">
    <property type="entry name" value="Cytochrome P450"/>
    <property type="match status" value="1"/>
</dbReference>
<evidence type="ECO:0000256" key="6">
    <source>
        <dbReference type="ARBA" id="ARBA00023033"/>
    </source>
</evidence>
<dbReference type="GO" id="GO:0004497">
    <property type="term" value="F:monooxygenase activity"/>
    <property type="evidence" value="ECO:0007669"/>
    <property type="project" value="UniProtKB-KW"/>
</dbReference>
<evidence type="ECO:0000313" key="7">
    <source>
        <dbReference type="EMBL" id="MBB6347792.1"/>
    </source>
</evidence>
<sequence>MSIQVQIALGKLFDQSARPDPYPLLATLRESSPCVMPAVQTVVVGRYADTSKVLRDRTVSSLRPDSPSFFSLDPPEHTRLRGLTAKAFPPRVVDALEPRIRQITHDLLSEVADADDFDLPQHIGYQVTGRIICELFGLPHSDVEVFRDWTRLLTHHIDPQMFPDPEFNAAVAKARSDFEDYFRPFIEERRKRPGEDMVSRLVHVRDGDNRLGEQELLDTCVLLAVAAHENPVGLIGNTFLALLRHPDQLAQVQRDPSLAGAAVEETLRYDSPAQLTGRTATRPIELNGTVIPAGFSVLLLLAAANRDSVAFPDADRFDLHRGANNHLAYAAGPHFCMGADLARLEARVVIEVLAERLAEPHLVPGSLEYKPNVSIRGPLHLRVAGTIK</sequence>
<keyword evidence="2" id="KW-0349">Heme</keyword>
<organism evidence="7 8">
    <name type="scientific">Nonomuraea muscovyensis</name>
    <dbReference type="NCBI Taxonomy" id="1124761"/>
    <lineage>
        <taxon>Bacteria</taxon>
        <taxon>Bacillati</taxon>
        <taxon>Actinomycetota</taxon>
        <taxon>Actinomycetes</taxon>
        <taxon>Streptosporangiales</taxon>
        <taxon>Streptosporangiaceae</taxon>
        <taxon>Nonomuraea</taxon>
    </lineage>
</organism>
<evidence type="ECO:0000313" key="8">
    <source>
        <dbReference type="Proteomes" id="UP000583800"/>
    </source>
</evidence>
<dbReference type="GO" id="GO:0005506">
    <property type="term" value="F:iron ion binding"/>
    <property type="evidence" value="ECO:0007669"/>
    <property type="project" value="InterPro"/>
</dbReference>
<dbReference type="FunFam" id="1.10.630.10:FF:000018">
    <property type="entry name" value="Cytochrome P450 monooxygenase"/>
    <property type="match status" value="1"/>
</dbReference>
<dbReference type="SUPFAM" id="SSF48264">
    <property type="entry name" value="Cytochrome P450"/>
    <property type="match status" value="1"/>
</dbReference>
<dbReference type="Proteomes" id="UP000583800">
    <property type="component" value="Unassembled WGS sequence"/>
</dbReference>
<dbReference type="InterPro" id="IPR001128">
    <property type="entry name" value="Cyt_P450"/>
</dbReference>
<dbReference type="RefSeq" id="WP_185085675.1">
    <property type="nucleotide sequence ID" value="NZ_JACHJB010000002.1"/>
</dbReference>
<protein>
    <recommendedName>
        <fullName evidence="9">Cytochrome P450</fullName>
    </recommendedName>
</protein>
<reference evidence="7 8" key="1">
    <citation type="submission" date="2020-08" db="EMBL/GenBank/DDBJ databases">
        <title>Sequencing the genomes of 1000 actinobacteria strains.</title>
        <authorList>
            <person name="Klenk H.-P."/>
        </authorList>
    </citation>
    <scope>NUCLEOTIDE SEQUENCE [LARGE SCALE GENOMIC DNA]</scope>
    <source>
        <strain evidence="7 8">DSM 45913</strain>
    </source>
</reference>
<evidence type="ECO:0008006" key="9">
    <source>
        <dbReference type="Google" id="ProtNLM"/>
    </source>
</evidence>
<dbReference type="PRINTS" id="PR00359">
    <property type="entry name" value="BP450"/>
</dbReference>
<evidence type="ECO:0000256" key="2">
    <source>
        <dbReference type="ARBA" id="ARBA00022617"/>
    </source>
</evidence>
<comment type="similarity">
    <text evidence="1">Belongs to the cytochrome P450 family.</text>
</comment>
<keyword evidence="6" id="KW-0503">Monooxygenase</keyword>
<dbReference type="PANTHER" id="PTHR46696">
    <property type="entry name" value="P450, PUTATIVE (EUROFUNG)-RELATED"/>
    <property type="match status" value="1"/>
</dbReference>
<dbReference type="AlphaFoldDB" id="A0A7X0EX82"/>
<dbReference type="PANTHER" id="PTHR46696:SF1">
    <property type="entry name" value="CYTOCHROME P450 YJIB-RELATED"/>
    <property type="match status" value="1"/>
</dbReference>
<evidence type="ECO:0000256" key="5">
    <source>
        <dbReference type="ARBA" id="ARBA00023004"/>
    </source>
</evidence>
<proteinExistence type="inferred from homology"/>